<sequence>MTAALLNQDFAIAKRILLLHHQQQDIVMSVYPENMVKRVRTSVHRRVIHVNTSIIAFPAIAGISGYPVKYHVLMGVRGTIANRKQDHACYANMGISENIATTLAPNLVDHAANSVNVPNANLDILKLMNCVKSAIHNALQMNVIRLLEDVLKVVHMDTGMIPVTESVIQNVYLAIKEMDHAYNAKTI</sequence>
<dbReference type="EMBL" id="CP111021">
    <property type="protein sequence ID" value="WAR16869.1"/>
    <property type="molecule type" value="Genomic_DNA"/>
</dbReference>
<proteinExistence type="predicted"/>
<organism evidence="1 2">
    <name type="scientific">Mya arenaria</name>
    <name type="common">Soft-shell clam</name>
    <dbReference type="NCBI Taxonomy" id="6604"/>
    <lineage>
        <taxon>Eukaryota</taxon>
        <taxon>Metazoa</taxon>
        <taxon>Spiralia</taxon>
        <taxon>Lophotrochozoa</taxon>
        <taxon>Mollusca</taxon>
        <taxon>Bivalvia</taxon>
        <taxon>Autobranchia</taxon>
        <taxon>Heteroconchia</taxon>
        <taxon>Euheterodonta</taxon>
        <taxon>Imparidentia</taxon>
        <taxon>Neoheterodontei</taxon>
        <taxon>Myida</taxon>
        <taxon>Myoidea</taxon>
        <taxon>Myidae</taxon>
        <taxon>Mya</taxon>
    </lineage>
</organism>
<protein>
    <submittedName>
        <fullName evidence="1">Uncharacterized protein</fullName>
    </submittedName>
</protein>
<accession>A0ABY7F6U1</accession>
<gene>
    <name evidence="1" type="ORF">MAR_031463</name>
</gene>
<evidence type="ECO:0000313" key="1">
    <source>
        <dbReference type="EMBL" id="WAR16869.1"/>
    </source>
</evidence>
<keyword evidence="2" id="KW-1185">Reference proteome</keyword>
<evidence type="ECO:0000313" key="2">
    <source>
        <dbReference type="Proteomes" id="UP001164746"/>
    </source>
</evidence>
<reference evidence="1" key="1">
    <citation type="submission" date="2022-11" db="EMBL/GenBank/DDBJ databases">
        <title>Centuries of genome instability and evolution in soft-shell clam transmissible cancer (bioRxiv).</title>
        <authorList>
            <person name="Hart S.F.M."/>
            <person name="Yonemitsu M.A."/>
            <person name="Giersch R.M."/>
            <person name="Beal B.F."/>
            <person name="Arriagada G."/>
            <person name="Davis B.W."/>
            <person name="Ostrander E.A."/>
            <person name="Goff S.P."/>
            <person name="Metzger M.J."/>
        </authorList>
    </citation>
    <scope>NUCLEOTIDE SEQUENCE</scope>
    <source>
        <strain evidence="1">MELC-2E11</strain>
        <tissue evidence="1">Siphon/mantle</tissue>
    </source>
</reference>
<dbReference type="Proteomes" id="UP001164746">
    <property type="component" value="Chromosome 10"/>
</dbReference>
<name>A0ABY7F6U1_MYAAR</name>